<accession>A0A1F6YDB3</accession>
<reference evidence="1 2" key="1">
    <citation type="journal article" date="2016" name="Nat. Commun.">
        <title>Thousands of microbial genomes shed light on interconnected biogeochemical processes in an aquifer system.</title>
        <authorList>
            <person name="Anantharaman K."/>
            <person name="Brown C.T."/>
            <person name="Hug L.A."/>
            <person name="Sharon I."/>
            <person name="Castelle C.J."/>
            <person name="Probst A.J."/>
            <person name="Thomas B.C."/>
            <person name="Singh A."/>
            <person name="Wilkins M.J."/>
            <person name="Karaoz U."/>
            <person name="Brodie E.L."/>
            <person name="Williams K.H."/>
            <person name="Hubbard S.S."/>
            <person name="Banfield J.F."/>
        </authorList>
    </citation>
    <scope>NUCLEOTIDE SEQUENCE [LARGE SCALE GENOMIC DNA]</scope>
</reference>
<comment type="caution">
    <text evidence="1">The sequence shown here is derived from an EMBL/GenBank/DDBJ whole genome shotgun (WGS) entry which is preliminary data.</text>
</comment>
<dbReference type="Proteomes" id="UP000176192">
    <property type="component" value="Unassembled WGS sequence"/>
</dbReference>
<name>A0A1F6YDB3_9BACT</name>
<gene>
    <name evidence="1" type="ORF">A3G06_02045</name>
</gene>
<sequence length="163" mass="19237">MTFFDKIKQKIWHFAYKYFLVVQEDLLKRGIIHHNDKRQPYHLGWLASDKTLEDLKKHLHAKWGFGNHFVAWTDKGQVLSWRKLADFADQYHLRVFKDGEIRGHYELTPEAHPLAHLEGKGEVDKRGDFLKFLGDFVVPKRNPMRLKPDPNAYNPDSEVTINS</sequence>
<evidence type="ECO:0000313" key="2">
    <source>
        <dbReference type="Proteomes" id="UP000176192"/>
    </source>
</evidence>
<dbReference type="AlphaFoldDB" id="A0A1F6YDB3"/>
<dbReference type="EMBL" id="MFVV01000001">
    <property type="protein sequence ID" value="OGJ04307.1"/>
    <property type="molecule type" value="Genomic_DNA"/>
</dbReference>
<proteinExistence type="predicted"/>
<protein>
    <submittedName>
        <fullName evidence="1">Uncharacterized protein</fullName>
    </submittedName>
</protein>
<evidence type="ECO:0000313" key="1">
    <source>
        <dbReference type="EMBL" id="OGJ04307.1"/>
    </source>
</evidence>
<organism evidence="1 2">
    <name type="scientific">Candidatus Nomurabacteria bacterium RIFCSPLOWO2_12_FULL_46_14</name>
    <dbReference type="NCBI Taxonomy" id="1801797"/>
    <lineage>
        <taxon>Bacteria</taxon>
        <taxon>Candidatus Nomuraibacteriota</taxon>
    </lineage>
</organism>